<evidence type="ECO:0000313" key="2">
    <source>
        <dbReference type="EMBL" id="RZS60690.1"/>
    </source>
</evidence>
<reference evidence="2 3" key="1">
    <citation type="submission" date="2019-02" db="EMBL/GenBank/DDBJ databases">
        <title>Sequencing the genomes of 1000 actinobacteria strains.</title>
        <authorList>
            <person name="Klenk H.-P."/>
        </authorList>
    </citation>
    <scope>NUCLEOTIDE SEQUENCE [LARGE SCALE GENOMIC DNA]</scope>
    <source>
        <strain evidence="2 3">DSM 16932</strain>
    </source>
</reference>
<dbReference type="EMBL" id="SGWX01000001">
    <property type="protein sequence ID" value="RZS60690.1"/>
    <property type="molecule type" value="Genomic_DNA"/>
</dbReference>
<accession>A0A4V2EXU3</accession>
<proteinExistence type="predicted"/>
<name>A0A4V2EXU3_9MICO</name>
<organism evidence="2 3">
    <name type="scientific">Xylanimonas ulmi</name>
    <dbReference type="NCBI Taxonomy" id="228973"/>
    <lineage>
        <taxon>Bacteria</taxon>
        <taxon>Bacillati</taxon>
        <taxon>Actinomycetota</taxon>
        <taxon>Actinomycetes</taxon>
        <taxon>Micrococcales</taxon>
        <taxon>Promicromonosporaceae</taxon>
        <taxon>Xylanimonas</taxon>
    </lineage>
</organism>
<keyword evidence="1" id="KW-0732">Signal</keyword>
<feature type="chain" id="PRO_5020627304" evidence="1">
    <location>
        <begin position="35"/>
        <end position="362"/>
    </location>
</feature>
<dbReference type="Proteomes" id="UP000293852">
    <property type="component" value="Unassembled WGS sequence"/>
</dbReference>
<keyword evidence="3" id="KW-1185">Reference proteome</keyword>
<comment type="caution">
    <text evidence="2">The sequence shown here is derived from an EMBL/GenBank/DDBJ whole genome shotgun (WGS) entry which is preliminary data.</text>
</comment>
<evidence type="ECO:0000256" key="1">
    <source>
        <dbReference type="SAM" id="SignalP"/>
    </source>
</evidence>
<protein>
    <submittedName>
        <fullName evidence="2">Uncharacterized protein</fullName>
    </submittedName>
</protein>
<dbReference type="AlphaFoldDB" id="A0A4V2EXU3"/>
<evidence type="ECO:0000313" key="3">
    <source>
        <dbReference type="Proteomes" id="UP000293852"/>
    </source>
</evidence>
<sequence>MFDRAQVGRQRRRVGAIAGVATIAVALSGISAHAAQNGATTLAAASAESEAAPGSDTLDVPGSRDAYDAVTDIARAPAAASAVDDLIADSVPLVDGVATSPDAVTSLPSAADLDIETLSSATGDVVEFAVEGLSAPNRSGDAVVASTGEGSSIVASATETGVQVVQVAETPQAATLTLATSTPEGATWVPQDDGSLLLRPADQAADPLMAVDAPWAVDAEGRALPTAYTVDADGTITQHVDTTGAVFPVVSDPSAWWWTKHITVCVAQVASIVVPGKAVAIAAKLASLAAKSEKARKAKAAIDSLGGFTEAMKKVATYIKTKGSGLSKTNKERVQNLLSQGSAIIVDVLGLGGCWEIYKEVG</sequence>
<gene>
    <name evidence="2" type="ORF">EV386_0962</name>
</gene>
<feature type="signal peptide" evidence="1">
    <location>
        <begin position="1"/>
        <end position="34"/>
    </location>
</feature>